<sequence>MSQGPAAELLRACAKAPQRRELWRRQLAALPPPAPDASVQELAAADALRRYLHRESRTAVPAPLLAELERGGAVRLAHFAKAYAALRVRDPPVLQALQRRSAELQLSWNIQGRSLAELLDSLGKLAGHGEAGGSRREPQGREEREAWIDLGWRGLSQHVRTHFLQSASQMRLIDLAVGLGGLARLEASPEVLTGVQHVVITALGQDEPLDPRHVATLVASYSAFARLGFRDDAVLDAAGAALERCCREGRDLPVGYLLPFIKSLATHLRPAPKKLAQVLEVAIPRVSEQLTLQQLEGIVECLAFVPHLRGSRNSLGQRLFDACLAAPLSAIKTPALIGAMRSAWSLGYREPGFWAPALEDARRRADAELAALAAGSGWAVGDVAYAALLAARVMRKPKEKEPKPAHLDTSPDAAAAPARGLLGVICQLALRRMPGFQPREMGILATALVSSDQEDGHLFAALSFRALDLLHRKEAFNSLDLCQLLLALAHFGYRDELLLKALAGRLEGSWDHCDEKARDIAMWSFSQLGGVPGKDAHPRLAEALVEYELSQGKATDRTEEHMTAAEIAPLEDPPPT</sequence>
<comment type="caution">
    <text evidence="2">The sequence shown here is derived from an EMBL/GenBank/DDBJ whole genome shotgun (WGS) entry which is preliminary data.</text>
</comment>
<evidence type="ECO:0000313" key="3">
    <source>
        <dbReference type="Proteomes" id="UP001178507"/>
    </source>
</evidence>
<keyword evidence="3" id="KW-1185">Reference proteome</keyword>
<evidence type="ECO:0000256" key="1">
    <source>
        <dbReference type="SAM" id="MobiDB-lite"/>
    </source>
</evidence>
<dbReference type="EMBL" id="CAUJNA010003342">
    <property type="protein sequence ID" value="CAJ1399606.1"/>
    <property type="molecule type" value="Genomic_DNA"/>
</dbReference>
<dbReference type="AlphaFoldDB" id="A0AA36NDQ3"/>
<dbReference type="Proteomes" id="UP001178507">
    <property type="component" value="Unassembled WGS sequence"/>
</dbReference>
<gene>
    <name evidence="2" type="ORF">EVOR1521_LOCUS23113</name>
</gene>
<name>A0AA36NDQ3_9DINO</name>
<reference evidence="2" key="1">
    <citation type="submission" date="2023-08" db="EMBL/GenBank/DDBJ databases">
        <authorList>
            <person name="Chen Y."/>
            <person name="Shah S."/>
            <person name="Dougan E. K."/>
            <person name="Thang M."/>
            <person name="Chan C."/>
        </authorList>
    </citation>
    <scope>NUCLEOTIDE SEQUENCE</scope>
</reference>
<protein>
    <submittedName>
        <fullName evidence="2">Uncharacterized protein</fullName>
    </submittedName>
</protein>
<organism evidence="2 3">
    <name type="scientific">Effrenium voratum</name>
    <dbReference type="NCBI Taxonomy" id="2562239"/>
    <lineage>
        <taxon>Eukaryota</taxon>
        <taxon>Sar</taxon>
        <taxon>Alveolata</taxon>
        <taxon>Dinophyceae</taxon>
        <taxon>Suessiales</taxon>
        <taxon>Symbiodiniaceae</taxon>
        <taxon>Effrenium</taxon>
    </lineage>
</organism>
<feature type="region of interest" description="Disordered" evidence="1">
    <location>
        <begin position="552"/>
        <end position="576"/>
    </location>
</feature>
<accession>A0AA36NDQ3</accession>
<evidence type="ECO:0000313" key="2">
    <source>
        <dbReference type="EMBL" id="CAJ1399606.1"/>
    </source>
</evidence>
<proteinExistence type="predicted"/>
<feature type="compositionally biased region" description="Basic and acidic residues" evidence="1">
    <location>
        <begin position="554"/>
        <end position="563"/>
    </location>
</feature>